<dbReference type="AlphaFoldDB" id="A0A0E9PHF0"/>
<dbReference type="EMBL" id="GBXM01105077">
    <property type="protein sequence ID" value="JAH03500.1"/>
    <property type="molecule type" value="Transcribed_RNA"/>
</dbReference>
<evidence type="ECO:0000313" key="1">
    <source>
        <dbReference type="EMBL" id="JAH03500.1"/>
    </source>
</evidence>
<reference evidence="1" key="2">
    <citation type="journal article" date="2015" name="Fish Shellfish Immunol.">
        <title>Early steps in the European eel (Anguilla anguilla)-Vibrio vulnificus interaction in the gills: Role of the RtxA13 toxin.</title>
        <authorList>
            <person name="Callol A."/>
            <person name="Pajuelo D."/>
            <person name="Ebbesson L."/>
            <person name="Teles M."/>
            <person name="MacKenzie S."/>
            <person name="Amaro C."/>
        </authorList>
    </citation>
    <scope>NUCLEOTIDE SEQUENCE</scope>
</reference>
<reference evidence="1" key="1">
    <citation type="submission" date="2014-11" db="EMBL/GenBank/DDBJ databases">
        <authorList>
            <person name="Amaro Gonzalez C."/>
        </authorList>
    </citation>
    <scope>NUCLEOTIDE SEQUENCE</scope>
</reference>
<name>A0A0E9PHF0_ANGAN</name>
<organism evidence="1">
    <name type="scientific">Anguilla anguilla</name>
    <name type="common">European freshwater eel</name>
    <name type="synonym">Muraena anguilla</name>
    <dbReference type="NCBI Taxonomy" id="7936"/>
    <lineage>
        <taxon>Eukaryota</taxon>
        <taxon>Metazoa</taxon>
        <taxon>Chordata</taxon>
        <taxon>Craniata</taxon>
        <taxon>Vertebrata</taxon>
        <taxon>Euteleostomi</taxon>
        <taxon>Actinopterygii</taxon>
        <taxon>Neopterygii</taxon>
        <taxon>Teleostei</taxon>
        <taxon>Anguilliformes</taxon>
        <taxon>Anguillidae</taxon>
        <taxon>Anguilla</taxon>
    </lineage>
</organism>
<proteinExistence type="predicted"/>
<sequence>MFVKIVHISLYREGQMSSWFI</sequence>
<accession>A0A0E9PHF0</accession>
<protein>
    <submittedName>
        <fullName evidence="1">Uncharacterized protein</fullName>
    </submittedName>
</protein>